<dbReference type="AlphaFoldDB" id="A0A194SA50"/>
<gene>
    <name evidence="2" type="ORF">RHOBADRAFT_51214</name>
</gene>
<dbReference type="InterPro" id="IPR014756">
    <property type="entry name" value="Ig_E-set"/>
</dbReference>
<evidence type="ECO:0000259" key="1">
    <source>
        <dbReference type="Pfam" id="PF00339"/>
    </source>
</evidence>
<evidence type="ECO:0000313" key="2">
    <source>
        <dbReference type="EMBL" id="KPV77340.1"/>
    </source>
</evidence>
<sequence>MLSRFASPTVSVTLSQDIVFVHALESPFPSQDPVVHGTTLIKLPSRKAIRRVKVVLEGLCDACGGGALPYETTSVLSKSLEHDLAGEVFEAGNHAFNFTFIIPSSTPASQRSCYGRTRYYVKALVEFDGMLNGGVVSPPVALWISANPSPPGEIPFPLDLSFQHFSPDLGPVGVGISSPHLTVAALCNVRLSLLGPPKPVSIVSVVGVITQTFTVHYRDGTVARPKPMNLTLKKVDHTASPSLSVPIHNPATCSVAPGPVIDLPRQVEQPIVNLPSFRPVSTCCTIHPDVDVPDPTPLARVEAGQEFHHSRICRVPDDDHVRPSTLDGSPKTVIRVSHQLSVEVRYRKDGDTEDMILTMGKPVTITSCCCLVDSLTLPAYCAKKPSKTIIRPLESRCACNMTLKECLDRDGVLLQRAGVLDPPSSEARFLGVGSDDKSPAYTAAGHDYLSSVPIQRRGTFDSGFEDGGG</sequence>
<reference evidence="2 3" key="1">
    <citation type="journal article" date="2015" name="Front. Microbiol.">
        <title>Genome sequence of the plant growth promoting endophytic yeast Rhodotorula graminis WP1.</title>
        <authorList>
            <person name="Firrincieli A."/>
            <person name="Otillar R."/>
            <person name="Salamov A."/>
            <person name="Schmutz J."/>
            <person name="Khan Z."/>
            <person name="Redman R.S."/>
            <person name="Fleck N.D."/>
            <person name="Lindquist E."/>
            <person name="Grigoriev I.V."/>
            <person name="Doty S.L."/>
        </authorList>
    </citation>
    <scope>NUCLEOTIDE SEQUENCE [LARGE SCALE GENOMIC DNA]</scope>
    <source>
        <strain evidence="2 3">WP1</strain>
    </source>
</reference>
<dbReference type="OMA" id="AFPCICT"/>
<dbReference type="EMBL" id="KQ474074">
    <property type="protein sequence ID" value="KPV77340.1"/>
    <property type="molecule type" value="Genomic_DNA"/>
</dbReference>
<dbReference type="Gene3D" id="2.60.40.640">
    <property type="match status" value="1"/>
</dbReference>
<dbReference type="Proteomes" id="UP000053890">
    <property type="component" value="Unassembled WGS sequence"/>
</dbReference>
<proteinExistence type="predicted"/>
<feature type="domain" description="Arrestin-like N-terminal" evidence="1">
    <location>
        <begin position="87"/>
        <end position="126"/>
    </location>
</feature>
<dbReference type="GeneID" id="28976166"/>
<keyword evidence="3" id="KW-1185">Reference proteome</keyword>
<dbReference type="InterPro" id="IPR014752">
    <property type="entry name" value="Arrestin-like_C"/>
</dbReference>
<name>A0A194SA50_RHOGW</name>
<dbReference type="InterPro" id="IPR011021">
    <property type="entry name" value="Arrestin-like_N"/>
</dbReference>
<dbReference type="SUPFAM" id="SSF81296">
    <property type="entry name" value="E set domains"/>
    <property type="match status" value="1"/>
</dbReference>
<dbReference type="RefSeq" id="XP_018273389.1">
    <property type="nucleotide sequence ID" value="XM_018415718.1"/>
</dbReference>
<dbReference type="Pfam" id="PF00339">
    <property type="entry name" value="Arrestin_N"/>
    <property type="match status" value="1"/>
</dbReference>
<accession>A0A194SA50</accession>
<organism evidence="2 3">
    <name type="scientific">Rhodotorula graminis (strain WP1)</name>
    <dbReference type="NCBI Taxonomy" id="578459"/>
    <lineage>
        <taxon>Eukaryota</taxon>
        <taxon>Fungi</taxon>
        <taxon>Dikarya</taxon>
        <taxon>Basidiomycota</taxon>
        <taxon>Pucciniomycotina</taxon>
        <taxon>Microbotryomycetes</taxon>
        <taxon>Sporidiobolales</taxon>
        <taxon>Sporidiobolaceae</taxon>
        <taxon>Rhodotorula</taxon>
    </lineage>
</organism>
<protein>
    <recommendedName>
        <fullName evidence="1">Arrestin-like N-terminal domain-containing protein</fullName>
    </recommendedName>
</protein>
<dbReference type="OrthoDB" id="2586454at2759"/>
<evidence type="ECO:0000313" key="3">
    <source>
        <dbReference type="Proteomes" id="UP000053890"/>
    </source>
</evidence>